<gene>
    <name evidence="2" type="ORF">QQF64_022090</name>
</gene>
<reference evidence="2 3" key="1">
    <citation type="submission" date="2023-09" db="EMBL/GenBank/DDBJ databases">
        <authorList>
            <person name="Wang M."/>
        </authorList>
    </citation>
    <scope>NUCLEOTIDE SEQUENCE [LARGE SCALE GENOMIC DNA]</scope>
    <source>
        <strain evidence="2">GT-2023</strain>
        <tissue evidence="2">Liver</tissue>
    </source>
</reference>
<sequence>MTRDDWQRLSLPRRGLVVSALRSACERRESVKRSGGSSVCGFGNDALNLPPHSYSQNPSRNTKQHLHCD</sequence>
<dbReference type="Proteomes" id="UP001558613">
    <property type="component" value="Unassembled WGS sequence"/>
</dbReference>
<keyword evidence="3" id="KW-1185">Reference proteome</keyword>
<evidence type="ECO:0000313" key="3">
    <source>
        <dbReference type="Proteomes" id="UP001558613"/>
    </source>
</evidence>
<organism evidence="2 3">
    <name type="scientific">Cirrhinus molitorella</name>
    <name type="common">mud carp</name>
    <dbReference type="NCBI Taxonomy" id="172907"/>
    <lineage>
        <taxon>Eukaryota</taxon>
        <taxon>Metazoa</taxon>
        <taxon>Chordata</taxon>
        <taxon>Craniata</taxon>
        <taxon>Vertebrata</taxon>
        <taxon>Euteleostomi</taxon>
        <taxon>Actinopterygii</taxon>
        <taxon>Neopterygii</taxon>
        <taxon>Teleostei</taxon>
        <taxon>Ostariophysi</taxon>
        <taxon>Cypriniformes</taxon>
        <taxon>Cyprinidae</taxon>
        <taxon>Labeoninae</taxon>
        <taxon>Labeonini</taxon>
        <taxon>Cirrhinus</taxon>
    </lineage>
</organism>
<protein>
    <submittedName>
        <fullName evidence="2">Uncharacterized protein</fullName>
    </submittedName>
</protein>
<feature type="region of interest" description="Disordered" evidence="1">
    <location>
        <begin position="49"/>
        <end position="69"/>
    </location>
</feature>
<evidence type="ECO:0000256" key="1">
    <source>
        <dbReference type="SAM" id="MobiDB-lite"/>
    </source>
</evidence>
<evidence type="ECO:0000313" key="2">
    <source>
        <dbReference type="EMBL" id="KAL1248772.1"/>
    </source>
</evidence>
<accession>A0ABR3LAU2</accession>
<name>A0ABR3LAU2_9TELE</name>
<proteinExistence type="predicted"/>
<comment type="caution">
    <text evidence="2">The sequence shown here is derived from an EMBL/GenBank/DDBJ whole genome shotgun (WGS) entry which is preliminary data.</text>
</comment>
<dbReference type="EMBL" id="JAYMGO010000024">
    <property type="protein sequence ID" value="KAL1248772.1"/>
    <property type="molecule type" value="Genomic_DNA"/>
</dbReference>